<keyword evidence="2" id="KW-1185">Reference proteome</keyword>
<dbReference type="Proteomes" id="UP000265520">
    <property type="component" value="Unassembled WGS sequence"/>
</dbReference>
<feature type="non-terminal residue" evidence="1">
    <location>
        <position position="1"/>
    </location>
</feature>
<dbReference type="AlphaFoldDB" id="A0A392RTT0"/>
<dbReference type="EMBL" id="LXQA010262483">
    <property type="protein sequence ID" value="MCI39005.1"/>
    <property type="molecule type" value="Genomic_DNA"/>
</dbReference>
<accession>A0A392RTT0</accession>
<sequence length="57" mass="6354">QNVLPSFSDIGTAKMAEIFVAPDVMERPLSDFLENVLYTGMDNTNVLNELLQVVLQL</sequence>
<protein>
    <submittedName>
        <fullName evidence="1">Uncharacterized protein</fullName>
    </submittedName>
</protein>
<reference evidence="1 2" key="1">
    <citation type="journal article" date="2018" name="Front. Plant Sci.">
        <title>Red Clover (Trifolium pratense) and Zigzag Clover (T. medium) - A Picture of Genomic Similarities and Differences.</title>
        <authorList>
            <person name="Dluhosova J."/>
            <person name="Istvanek J."/>
            <person name="Nedelnik J."/>
            <person name="Repkova J."/>
        </authorList>
    </citation>
    <scope>NUCLEOTIDE SEQUENCE [LARGE SCALE GENOMIC DNA]</scope>
    <source>
        <strain evidence="2">cv. 10/8</strain>
        <tissue evidence="1">Leaf</tissue>
    </source>
</reference>
<comment type="caution">
    <text evidence="1">The sequence shown here is derived from an EMBL/GenBank/DDBJ whole genome shotgun (WGS) entry which is preliminary data.</text>
</comment>
<name>A0A392RTT0_9FABA</name>
<proteinExistence type="predicted"/>
<evidence type="ECO:0000313" key="1">
    <source>
        <dbReference type="EMBL" id="MCI39005.1"/>
    </source>
</evidence>
<evidence type="ECO:0000313" key="2">
    <source>
        <dbReference type="Proteomes" id="UP000265520"/>
    </source>
</evidence>
<organism evidence="1 2">
    <name type="scientific">Trifolium medium</name>
    <dbReference type="NCBI Taxonomy" id="97028"/>
    <lineage>
        <taxon>Eukaryota</taxon>
        <taxon>Viridiplantae</taxon>
        <taxon>Streptophyta</taxon>
        <taxon>Embryophyta</taxon>
        <taxon>Tracheophyta</taxon>
        <taxon>Spermatophyta</taxon>
        <taxon>Magnoliopsida</taxon>
        <taxon>eudicotyledons</taxon>
        <taxon>Gunneridae</taxon>
        <taxon>Pentapetalae</taxon>
        <taxon>rosids</taxon>
        <taxon>fabids</taxon>
        <taxon>Fabales</taxon>
        <taxon>Fabaceae</taxon>
        <taxon>Papilionoideae</taxon>
        <taxon>50 kb inversion clade</taxon>
        <taxon>NPAAA clade</taxon>
        <taxon>Hologalegina</taxon>
        <taxon>IRL clade</taxon>
        <taxon>Trifolieae</taxon>
        <taxon>Trifolium</taxon>
    </lineage>
</organism>